<organism evidence="15 16">
    <name type="scientific">Glonium stellatum</name>
    <dbReference type="NCBI Taxonomy" id="574774"/>
    <lineage>
        <taxon>Eukaryota</taxon>
        <taxon>Fungi</taxon>
        <taxon>Dikarya</taxon>
        <taxon>Ascomycota</taxon>
        <taxon>Pezizomycotina</taxon>
        <taxon>Dothideomycetes</taxon>
        <taxon>Pleosporomycetidae</taxon>
        <taxon>Gloniales</taxon>
        <taxon>Gloniaceae</taxon>
        <taxon>Glonium</taxon>
    </lineage>
</organism>
<evidence type="ECO:0000256" key="12">
    <source>
        <dbReference type="PROSITE-ProRule" id="PRU10052"/>
    </source>
</evidence>
<dbReference type="PROSITE" id="PS00502">
    <property type="entry name" value="POLYGALACTURONASE"/>
    <property type="match status" value="1"/>
</dbReference>
<keyword evidence="9 13" id="KW-0326">Glycosidase</keyword>
<dbReference type="EC" id="3.2.1.15" evidence="3"/>
<keyword evidence="16" id="KW-1185">Reference proteome</keyword>
<comment type="subcellular location">
    <subcellularLocation>
        <location evidence="1">Secreted</location>
    </subcellularLocation>
</comment>
<name>A0A8E2EQ08_9PEZI</name>
<keyword evidence="10" id="KW-0961">Cell wall biogenesis/degradation</keyword>
<keyword evidence="5 14" id="KW-0732">Signal</keyword>
<comment type="catalytic activity">
    <reaction evidence="11">
        <text>(1,4-alpha-D-galacturonosyl)n+m + H2O = (1,4-alpha-D-galacturonosyl)n + (1,4-alpha-D-galacturonosyl)m.</text>
        <dbReference type="EC" id="3.2.1.15"/>
    </reaction>
</comment>
<evidence type="ECO:0000256" key="2">
    <source>
        <dbReference type="ARBA" id="ARBA00008834"/>
    </source>
</evidence>
<evidence type="ECO:0000313" key="15">
    <source>
        <dbReference type="EMBL" id="OCL02740.1"/>
    </source>
</evidence>
<dbReference type="GO" id="GO:0045490">
    <property type="term" value="P:pectin catabolic process"/>
    <property type="evidence" value="ECO:0007669"/>
    <property type="project" value="TreeGrafter"/>
</dbReference>
<keyword evidence="7 13" id="KW-0378">Hydrolase</keyword>
<evidence type="ECO:0000256" key="3">
    <source>
        <dbReference type="ARBA" id="ARBA00012736"/>
    </source>
</evidence>
<reference evidence="15 16" key="1">
    <citation type="journal article" date="2016" name="Nat. Commun.">
        <title>Ectomycorrhizal ecology is imprinted in the genome of the dominant symbiotic fungus Cenococcum geophilum.</title>
        <authorList>
            <consortium name="DOE Joint Genome Institute"/>
            <person name="Peter M."/>
            <person name="Kohler A."/>
            <person name="Ohm R.A."/>
            <person name="Kuo A."/>
            <person name="Krutzmann J."/>
            <person name="Morin E."/>
            <person name="Arend M."/>
            <person name="Barry K.W."/>
            <person name="Binder M."/>
            <person name="Choi C."/>
            <person name="Clum A."/>
            <person name="Copeland A."/>
            <person name="Grisel N."/>
            <person name="Haridas S."/>
            <person name="Kipfer T."/>
            <person name="LaButti K."/>
            <person name="Lindquist E."/>
            <person name="Lipzen A."/>
            <person name="Maire R."/>
            <person name="Meier B."/>
            <person name="Mihaltcheva S."/>
            <person name="Molinier V."/>
            <person name="Murat C."/>
            <person name="Poggeler S."/>
            <person name="Quandt C.A."/>
            <person name="Sperisen C."/>
            <person name="Tritt A."/>
            <person name="Tisserant E."/>
            <person name="Crous P.W."/>
            <person name="Henrissat B."/>
            <person name="Nehls U."/>
            <person name="Egli S."/>
            <person name="Spatafora J.W."/>
            <person name="Grigoriev I.V."/>
            <person name="Martin F.M."/>
        </authorList>
    </citation>
    <scope>NUCLEOTIDE SEQUENCE [LARGE SCALE GENOMIC DNA]</scope>
    <source>
        <strain evidence="15 16">CBS 207.34</strain>
    </source>
</reference>
<dbReference type="PANTHER" id="PTHR31884:SF1">
    <property type="entry name" value="POLYGALACTURONASE"/>
    <property type="match status" value="1"/>
</dbReference>
<evidence type="ECO:0000256" key="7">
    <source>
        <dbReference type="ARBA" id="ARBA00022801"/>
    </source>
</evidence>
<dbReference type="FunFam" id="2.160.20.10:FF:000002">
    <property type="entry name" value="Endopolygalacturonase D"/>
    <property type="match status" value="1"/>
</dbReference>
<dbReference type="SMART" id="SM00710">
    <property type="entry name" value="PbH1"/>
    <property type="match status" value="6"/>
</dbReference>
<evidence type="ECO:0000256" key="10">
    <source>
        <dbReference type="ARBA" id="ARBA00023316"/>
    </source>
</evidence>
<feature type="signal peptide" evidence="14">
    <location>
        <begin position="1"/>
        <end position="21"/>
    </location>
</feature>
<gene>
    <name evidence="15" type="ORF">AOQ84DRAFT_401054</name>
</gene>
<protein>
    <recommendedName>
        <fullName evidence="3">endo-polygalacturonase</fullName>
        <ecNumber evidence="3">3.2.1.15</ecNumber>
    </recommendedName>
</protein>
<evidence type="ECO:0000256" key="11">
    <source>
        <dbReference type="ARBA" id="ARBA00034074"/>
    </source>
</evidence>
<evidence type="ECO:0000256" key="14">
    <source>
        <dbReference type="SAM" id="SignalP"/>
    </source>
</evidence>
<dbReference type="OrthoDB" id="1546079at2759"/>
<evidence type="ECO:0000256" key="9">
    <source>
        <dbReference type="ARBA" id="ARBA00023295"/>
    </source>
</evidence>
<dbReference type="Proteomes" id="UP000250140">
    <property type="component" value="Unassembled WGS sequence"/>
</dbReference>
<evidence type="ECO:0000256" key="4">
    <source>
        <dbReference type="ARBA" id="ARBA00022525"/>
    </source>
</evidence>
<dbReference type="GO" id="GO:0071555">
    <property type="term" value="P:cell wall organization"/>
    <property type="evidence" value="ECO:0007669"/>
    <property type="project" value="UniProtKB-KW"/>
</dbReference>
<keyword evidence="8" id="KW-1015">Disulfide bond</keyword>
<dbReference type="InterPro" id="IPR050434">
    <property type="entry name" value="Glycosyl_hydrlase_28"/>
</dbReference>
<sequence>MVSFTTLYTLLLGLGVNLVSTLPAAQPAPTAPAKLKDRATTCTFTNAASAGKSKTSCSTIVLSSIAVPSGTTLDMTGLNKGTTVIFEGTTTFGYKEWSGPLISFSGTSIAIKGASGHVIDGSGAAWWDGEGSNGGKTKPKFFYAHSLKSSTISNLNVKNTPVQGFSINSATDLTLTGITIDNSDGDTDSLGHNTDAFDIGSSTGITISGANVKNQDDCLAINSGTDITFTGGTCSGGHGLSVGSVGGRSDNTVSNILIESSTVTNSQNGVRIKTVYDATGSVSNVTYKDITLSNISKYGIVIEQDYENGSPTGTPTTGVPITDLTLSSVKGSVSSSATDIYILCGEDSCSDWSWSSVSVTGGKTSSACENVPSGVSC</sequence>
<dbReference type="PANTHER" id="PTHR31884">
    <property type="entry name" value="POLYGALACTURONASE"/>
    <property type="match status" value="1"/>
</dbReference>
<dbReference type="InterPro" id="IPR006626">
    <property type="entry name" value="PbH1"/>
</dbReference>
<evidence type="ECO:0000256" key="1">
    <source>
        <dbReference type="ARBA" id="ARBA00004613"/>
    </source>
</evidence>
<keyword evidence="4" id="KW-0964">Secreted</keyword>
<keyword evidence="6" id="KW-0677">Repeat</keyword>
<evidence type="ECO:0000256" key="5">
    <source>
        <dbReference type="ARBA" id="ARBA00022729"/>
    </source>
</evidence>
<dbReference type="SUPFAM" id="SSF51126">
    <property type="entry name" value="Pectin lyase-like"/>
    <property type="match status" value="1"/>
</dbReference>
<dbReference type="Gene3D" id="2.160.20.10">
    <property type="entry name" value="Single-stranded right-handed beta-helix, Pectin lyase-like"/>
    <property type="match status" value="1"/>
</dbReference>
<dbReference type="InterPro" id="IPR011050">
    <property type="entry name" value="Pectin_lyase_fold/virulence"/>
</dbReference>
<comment type="similarity">
    <text evidence="2 13">Belongs to the glycosyl hydrolase 28 family.</text>
</comment>
<evidence type="ECO:0000256" key="13">
    <source>
        <dbReference type="RuleBase" id="RU361169"/>
    </source>
</evidence>
<evidence type="ECO:0000256" key="6">
    <source>
        <dbReference type="ARBA" id="ARBA00022737"/>
    </source>
</evidence>
<evidence type="ECO:0000256" key="8">
    <source>
        <dbReference type="ARBA" id="ARBA00023157"/>
    </source>
</evidence>
<dbReference type="EMBL" id="KV750885">
    <property type="protein sequence ID" value="OCL02740.1"/>
    <property type="molecule type" value="Genomic_DNA"/>
</dbReference>
<dbReference type="GO" id="GO:0004650">
    <property type="term" value="F:polygalacturonase activity"/>
    <property type="evidence" value="ECO:0007669"/>
    <property type="project" value="UniProtKB-EC"/>
</dbReference>
<accession>A0A8E2EQ08</accession>
<proteinExistence type="inferred from homology"/>
<dbReference type="InterPro" id="IPR000743">
    <property type="entry name" value="Glyco_hydro_28"/>
</dbReference>
<dbReference type="GO" id="GO:0005576">
    <property type="term" value="C:extracellular region"/>
    <property type="evidence" value="ECO:0007669"/>
    <property type="project" value="UniProtKB-SubCell"/>
</dbReference>
<feature type="active site" evidence="12">
    <location>
        <position position="238"/>
    </location>
</feature>
<evidence type="ECO:0000313" key="16">
    <source>
        <dbReference type="Proteomes" id="UP000250140"/>
    </source>
</evidence>
<dbReference type="InterPro" id="IPR012334">
    <property type="entry name" value="Pectin_lyas_fold"/>
</dbReference>
<dbReference type="AlphaFoldDB" id="A0A8E2EQ08"/>
<feature type="chain" id="PRO_5034268861" description="endo-polygalacturonase" evidence="14">
    <location>
        <begin position="22"/>
        <end position="377"/>
    </location>
</feature>
<dbReference type="Pfam" id="PF00295">
    <property type="entry name" value="Glyco_hydro_28"/>
    <property type="match status" value="1"/>
</dbReference>